<sequence length="67" mass="6534">MIRATPSESEVRVGGVPSPESKVTAPVGTPAPGATGATVAVRVTGWPTTDRSGAVTTVVSVDAGSTV</sequence>
<organism evidence="2 3">
    <name type="scientific">Streptomyces platensis</name>
    <dbReference type="NCBI Taxonomy" id="58346"/>
    <lineage>
        <taxon>Bacteria</taxon>
        <taxon>Bacillati</taxon>
        <taxon>Actinomycetota</taxon>
        <taxon>Actinomycetes</taxon>
        <taxon>Kitasatosporales</taxon>
        <taxon>Streptomycetaceae</taxon>
        <taxon>Streptomyces</taxon>
    </lineage>
</organism>
<dbReference type="EMBL" id="MIGA01000049">
    <property type="protein sequence ID" value="OSY40001.1"/>
    <property type="molecule type" value="Genomic_DNA"/>
</dbReference>
<protein>
    <submittedName>
        <fullName evidence="2">Uncharacterized protein</fullName>
    </submittedName>
</protein>
<comment type="caution">
    <text evidence="2">The sequence shown here is derived from an EMBL/GenBank/DDBJ whole genome shotgun (WGS) entry which is preliminary data.</text>
</comment>
<evidence type="ECO:0000313" key="2">
    <source>
        <dbReference type="EMBL" id="OSY40001.1"/>
    </source>
</evidence>
<evidence type="ECO:0000313" key="3">
    <source>
        <dbReference type="Proteomes" id="UP000194225"/>
    </source>
</evidence>
<accession>A0ABX3XQS8</accession>
<proteinExistence type="predicted"/>
<keyword evidence="3" id="KW-1185">Reference proteome</keyword>
<gene>
    <name evidence="2" type="ORF">BG653_05645</name>
</gene>
<reference evidence="2 3" key="1">
    <citation type="submission" date="2016-09" db="EMBL/GenBank/DDBJ databases">
        <title>Streptomyces platensis DSM40041, a candidate organism with high potential of specific P450 cytochromes.</title>
        <authorList>
            <person name="Grumaz C."/>
            <person name="Vainshtein Y."/>
            <person name="Kirstahler P."/>
            <person name="Sohn K."/>
        </authorList>
    </citation>
    <scope>NUCLEOTIDE SEQUENCE [LARGE SCALE GENOMIC DNA]</scope>
    <source>
        <strain evidence="2 3">DSM 40041</strain>
    </source>
</reference>
<feature type="compositionally biased region" description="Low complexity" evidence="1">
    <location>
        <begin position="23"/>
        <end position="34"/>
    </location>
</feature>
<dbReference type="Proteomes" id="UP000194225">
    <property type="component" value="Unassembled WGS sequence"/>
</dbReference>
<name>A0ABX3XQS8_STRPT</name>
<feature type="region of interest" description="Disordered" evidence="1">
    <location>
        <begin position="1"/>
        <end position="34"/>
    </location>
</feature>
<evidence type="ECO:0000256" key="1">
    <source>
        <dbReference type="SAM" id="MobiDB-lite"/>
    </source>
</evidence>